<gene>
    <name evidence="1" type="ORF">SAMN05216490_1120</name>
</gene>
<evidence type="ECO:0000313" key="1">
    <source>
        <dbReference type="EMBL" id="SDS41930.1"/>
    </source>
</evidence>
<dbReference type="Proteomes" id="UP000199679">
    <property type="component" value="Chromosome I"/>
</dbReference>
<dbReference type="STRING" id="652787.SAMN05216490_1120"/>
<organism evidence="1 2">
    <name type="scientific">Mucilaginibacter mallensis</name>
    <dbReference type="NCBI Taxonomy" id="652787"/>
    <lineage>
        <taxon>Bacteria</taxon>
        <taxon>Pseudomonadati</taxon>
        <taxon>Bacteroidota</taxon>
        <taxon>Sphingobacteriia</taxon>
        <taxon>Sphingobacteriales</taxon>
        <taxon>Sphingobacteriaceae</taxon>
        <taxon>Mucilaginibacter</taxon>
    </lineage>
</organism>
<dbReference type="EMBL" id="LT629740">
    <property type="protein sequence ID" value="SDS41930.1"/>
    <property type="molecule type" value="Genomic_DNA"/>
</dbReference>
<proteinExistence type="predicted"/>
<dbReference type="AlphaFoldDB" id="A0A1H1S1M5"/>
<evidence type="ECO:0000313" key="2">
    <source>
        <dbReference type="Proteomes" id="UP000199679"/>
    </source>
</evidence>
<protein>
    <submittedName>
        <fullName evidence="1">Uncharacterized protein</fullName>
    </submittedName>
</protein>
<name>A0A1H1S1M5_MUCMA</name>
<sequence length="87" mass="9660">MILWSFFITGNKSSTSSKNVIVIATVHKLIDTNGYVKVDVEYNYQGRVLNNSFHVANADSLKTNGKVRLLVSQGNLNKDIKYIGVAK</sequence>
<keyword evidence="2" id="KW-1185">Reference proteome</keyword>
<accession>A0A1H1S1M5</accession>
<reference evidence="1 2" key="1">
    <citation type="submission" date="2016-10" db="EMBL/GenBank/DDBJ databases">
        <authorList>
            <person name="de Groot N.N."/>
        </authorList>
    </citation>
    <scope>NUCLEOTIDE SEQUENCE [LARGE SCALE GENOMIC DNA]</scope>
    <source>
        <strain evidence="1 2">MP1X4</strain>
    </source>
</reference>